<dbReference type="STRING" id="591159.SSQG_00068"/>
<protein>
    <submittedName>
        <fullName evidence="3">Predicted protein</fullName>
    </submittedName>
</protein>
<evidence type="ECO:0000313" key="4">
    <source>
        <dbReference type="Proteomes" id="UP000004184"/>
    </source>
</evidence>
<evidence type="ECO:0000313" key="3">
    <source>
        <dbReference type="EMBL" id="EFL29550.1"/>
    </source>
</evidence>
<feature type="region of interest" description="Disordered" evidence="1">
    <location>
        <begin position="22"/>
        <end position="50"/>
    </location>
</feature>
<feature type="compositionally biased region" description="Polar residues" evidence="1">
    <location>
        <begin position="22"/>
        <end position="37"/>
    </location>
</feature>
<dbReference type="EMBL" id="GG657757">
    <property type="protein sequence ID" value="EFL29550.1"/>
    <property type="molecule type" value="Genomic_DNA"/>
</dbReference>
<accession>D9X334</accession>
<dbReference type="RefSeq" id="WP_003987635.1">
    <property type="nucleotide sequence ID" value="NZ_GG657757.1"/>
</dbReference>
<keyword evidence="2" id="KW-0732">Signal</keyword>
<name>D9X334_STRVT</name>
<dbReference type="AlphaFoldDB" id="D9X334"/>
<feature type="region of interest" description="Disordered" evidence="1">
    <location>
        <begin position="69"/>
        <end position="99"/>
    </location>
</feature>
<keyword evidence="4" id="KW-1185">Reference proteome</keyword>
<organism evidence="3 4">
    <name type="scientific">Streptomyces viridochromogenes (strain DSM 40736 / JCM 4977 / BCRC 1201 / Tue 494)</name>
    <dbReference type="NCBI Taxonomy" id="591159"/>
    <lineage>
        <taxon>Bacteria</taxon>
        <taxon>Bacillati</taxon>
        <taxon>Actinomycetota</taxon>
        <taxon>Actinomycetes</taxon>
        <taxon>Kitasatosporales</taxon>
        <taxon>Streptomycetaceae</taxon>
        <taxon>Streptomyces</taxon>
    </lineage>
</organism>
<gene>
    <name evidence="3" type="ORF">SSQG_00068</name>
</gene>
<evidence type="ECO:0000256" key="1">
    <source>
        <dbReference type="SAM" id="MobiDB-lite"/>
    </source>
</evidence>
<proteinExistence type="predicted"/>
<feature type="signal peptide" evidence="2">
    <location>
        <begin position="1"/>
        <end position="23"/>
    </location>
</feature>
<sequence>MRTRIITTTAVLLLALTACSSDATSRASEPAAQTSTAEPKPSPDKPRAFGQELAFTDDGMTMGITVLGHEQDTFHPQTSADEESAPTATRGQRWRSRPA</sequence>
<evidence type="ECO:0000256" key="2">
    <source>
        <dbReference type="SAM" id="SignalP"/>
    </source>
</evidence>
<dbReference type="PROSITE" id="PS51257">
    <property type="entry name" value="PROKAR_LIPOPROTEIN"/>
    <property type="match status" value="1"/>
</dbReference>
<reference evidence="4" key="1">
    <citation type="submission" date="2009-02" db="EMBL/GenBank/DDBJ databases">
        <title>Annotation of Streptomyces viridochromogenes strain DSM 40736.</title>
        <authorList>
            <consortium name="The Broad Institute Genome Sequencing Platform"/>
            <consortium name="Broad Institute Microbial Sequencing Center"/>
            <person name="Fischbach M."/>
            <person name="Godfrey P."/>
            <person name="Ward D."/>
            <person name="Young S."/>
            <person name="Zeng Q."/>
            <person name="Koehrsen M."/>
            <person name="Alvarado L."/>
            <person name="Berlin A.M."/>
            <person name="Bochicchio J."/>
            <person name="Borenstein D."/>
            <person name="Chapman S.B."/>
            <person name="Chen Z."/>
            <person name="Engels R."/>
            <person name="Freedman E."/>
            <person name="Gellesch M."/>
            <person name="Goldberg J."/>
            <person name="Griggs A."/>
            <person name="Gujja S."/>
            <person name="Heilman E.R."/>
            <person name="Heiman D.I."/>
            <person name="Hepburn T.A."/>
            <person name="Howarth C."/>
            <person name="Jen D."/>
            <person name="Larson L."/>
            <person name="Lewis B."/>
            <person name="Mehta T."/>
            <person name="Park D."/>
            <person name="Pearson M."/>
            <person name="Richards J."/>
            <person name="Roberts A."/>
            <person name="Saif S."/>
            <person name="Shea T.D."/>
            <person name="Shenoy N."/>
            <person name="Sisk P."/>
            <person name="Stolte C."/>
            <person name="Sykes S.N."/>
            <person name="Thomson T."/>
            <person name="Walk T."/>
            <person name="White J."/>
            <person name="Yandava C."/>
            <person name="Straight P."/>
            <person name="Clardy J."/>
            <person name="Hung D."/>
            <person name="Kolter R."/>
            <person name="Mekalanos J."/>
            <person name="Walker S."/>
            <person name="Walsh C.T."/>
            <person name="Wieland-Brown L.C."/>
            <person name="Haas B."/>
            <person name="Nusbaum C."/>
            <person name="Birren B."/>
        </authorList>
    </citation>
    <scope>NUCLEOTIDE SEQUENCE [LARGE SCALE GENOMIC DNA]</scope>
    <source>
        <strain evidence="4">DSM 40736 / JCM 4977 / BCRC 1201 / Tue 494</strain>
    </source>
</reference>
<dbReference type="Proteomes" id="UP000004184">
    <property type="component" value="Unassembled WGS sequence"/>
</dbReference>
<feature type="chain" id="PRO_5038965377" evidence="2">
    <location>
        <begin position="24"/>
        <end position="99"/>
    </location>
</feature>
<dbReference type="HOGENOM" id="CLU_2319035_0_0_11"/>